<evidence type="ECO:0000256" key="2">
    <source>
        <dbReference type="ARBA" id="ARBA00022771"/>
    </source>
</evidence>
<dbReference type="AlphaFoldDB" id="A0A9D4GGG4"/>
<dbReference type="GO" id="GO:0061630">
    <property type="term" value="F:ubiquitin protein ligase activity"/>
    <property type="evidence" value="ECO:0007669"/>
    <property type="project" value="InterPro"/>
</dbReference>
<evidence type="ECO:0000256" key="1">
    <source>
        <dbReference type="ARBA" id="ARBA00022723"/>
    </source>
</evidence>
<evidence type="ECO:0000256" key="5">
    <source>
        <dbReference type="PROSITE-ProRule" id="PRU01396"/>
    </source>
</evidence>
<proteinExistence type="inferred from homology"/>
<dbReference type="InterPro" id="IPR033467">
    <property type="entry name" value="Tesmin/TSO1-like_CXC"/>
</dbReference>
<dbReference type="Gene3D" id="3.30.40.10">
    <property type="entry name" value="Zinc/RING finger domain, C3HC4 (zinc finger)"/>
    <property type="match status" value="1"/>
</dbReference>
<dbReference type="PANTHER" id="PTHR16048:SF3">
    <property type="entry name" value="E3 UBIQUITIN-PROTEIN LIGASE MSL2"/>
    <property type="match status" value="1"/>
</dbReference>
<name>A0A9D4GGG4_DREPO</name>
<protein>
    <submittedName>
        <fullName evidence="8">Uncharacterized protein</fullName>
    </submittedName>
</protein>
<evidence type="ECO:0000313" key="9">
    <source>
        <dbReference type="Proteomes" id="UP000828390"/>
    </source>
</evidence>
<dbReference type="OrthoDB" id="10012174at2759"/>
<dbReference type="InterPro" id="IPR037922">
    <property type="entry name" value="MSL2"/>
</dbReference>
<dbReference type="EMBL" id="JAIWYP010000006">
    <property type="protein sequence ID" value="KAH3813557.1"/>
    <property type="molecule type" value="Genomic_DNA"/>
</dbReference>
<gene>
    <name evidence="8" type="ORF">DPMN_142018</name>
</gene>
<dbReference type="InterPro" id="IPR032049">
    <property type="entry name" value="Msl2-CXC"/>
</dbReference>
<feature type="domain" description="CXC MSL2-type" evidence="7">
    <location>
        <begin position="296"/>
        <end position="347"/>
    </location>
</feature>
<evidence type="ECO:0000259" key="6">
    <source>
        <dbReference type="PROSITE" id="PS50089"/>
    </source>
</evidence>
<dbReference type="PROSITE" id="PS50089">
    <property type="entry name" value="ZF_RING_2"/>
    <property type="match status" value="1"/>
</dbReference>
<keyword evidence="1" id="KW-0479">Metal-binding</keyword>
<dbReference type="Pfam" id="PF16682">
    <property type="entry name" value="MSL2-CXC"/>
    <property type="match status" value="1"/>
</dbReference>
<dbReference type="SMART" id="SM01114">
    <property type="entry name" value="CXC"/>
    <property type="match status" value="1"/>
</dbReference>
<keyword evidence="5" id="KW-0539">Nucleus</keyword>
<evidence type="ECO:0000259" key="7">
    <source>
        <dbReference type="PROSITE" id="PS52051"/>
    </source>
</evidence>
<dbReference type="InterPro" id="IPR017907">
    <property type="entry name" value="Znf_RING_CS"/>
</dbReference>
<dbReference type="InterPro" id="IPR032043">
    <property type="entry name" value="Msl2_Znf-RING"/>
</dbReference>
<keyword evidence="2 4" id="KW-0863">Zinc-finger</keyword>
<dbReference type="Pfam" id="PF16685">
    <property type="entry name" value="zf-RING_10"/>
    <property type="match status" value="1"/>
</dbReference>
<dbReference type="PROSITE" id="PS00518">
    <property type="entry name" value="ZF_RING_1"/>
    <property type="match status" value="1"/>
</dbReference>
<dbReference type="PANTHER" id="PTHR16048">
    <property type="entry name" value="MSL2-RELATED"/>
    <property type="match status" value="1"/>
</dbReference>
<accession>A0A9D4GGG4</accession>
<comment type="caution">
    <text evidence="8">The sequence shown here is derived from an EMBL/GenBank/DDBJ whole genome shotgun (WGS) entry which is preliminary data.</text>
</comment>
<comment type="similarity">
    <text evidence="5">Belongs to the MSL2 family.</text>
</comment>
<keyword evidence="5" id="KW-0158">Chromosome</keyword>
<dbReference type="InterPro" id="IPR013083">
    <property type="entry name" value="Znf_RING/FYVE/PHD"/>
</dbReference>
<evidence type="ECO:0000313" key="8">
    <source>
        <dbReference type="EMBL" id="KAH3813557.1"/>
    </source>
</evidence>
<dbReference type="GO" id="GO:0072487">
    <property type="term" value="C:MSL complex"/>
    <property type="evidence" value="ECO:0007669"/>
    <property type="project" value="UniProtKB-UniRule"/>
</dbReference>
<reference evidence="8" key="2">
    <citation type="submission" date="2020-11" db="EMBL/GenBank/DDBJ databases">
        <authorList>
            <person name="McCartney M.A."/>
            <person name="Auch B."/>
            <person name="Kono T."/>
            <person name="Mallez S."/>
            <person name="Becker A."/>
            <person name="Gohl D.M."/>
            <person name="Silverstein K.A.T."/>
            <person name="Koren S."/>
            <person name="Bechman K.B."/>
            <person name="Herman A."/>
            <person name="Abrahante J.E."/>
            <person name="Garbe J."/>
        </authorList>
    </citation>
    <scope>NUCLEOTIDE SEQUENCE</scope>
    <source>
        <strain evidence="8">Duluth1</strain>
        <tissue evidence="8">Whole animal</tissue>
    </source>
</reference>
<evidence type="ECO:0000256" key="4">
    <source>
        <dbReference type="PROSITE-ProRule" id="PRU00175"/>
    </source>
</evidence>
<dbReference type="GO" id="GO:0008270">
    <property type="term" value="F:zinc ion binding"/>
    <property type="evidence" value="ECO:0007669"/>
    <property type="project" value="UniProtKB-KW"/>
</dbReference>
<reference evidence="8" key="1">
    <citation type="journal article" date="2019" name="bioRxiv">
        <title>The Genome of the Zebra Mussel, Dreissena polymorpha: A Resource for Invasive Species Research.</title>
        <authorList>
            <person name="McCartney M.A."/>
            <person name="Auch B."/>
            <person name="Kono T."/>
            <person name="Mallez S."/>
            <person name="Zhang Y."/>
            <person name="Obille A."/>
            <person name="Becker A."/>
            <person name="Abrahante J.E."/>
            <person name="Garbe J."/>
            <person name="Badalamenti J.P."/>
            <person name="Herman A."/>
            <person name="Mangelson H."/>
            <person name="Liachko I."/>
            <person name="Sullivan S."/>
            <person name="Sone E.D."/>
            <person name="Koren S."/>
            <person name="Silverstein K.A.T."/>
            <person name="Beckman K.B."/>
            <person name="Gohl D.M."/>
        </authorList>
    </citation>
    <scope>NUCLEOTIDE SEQUENCE</scope>
    <source>
        <strain evidence="8">Duluth1</strain>
        <tissue evidence="8">Whole animal</tissue>
    </source>
</reference>
<keyword evidence="3" id="KW-0862">Zinc</keyword>
<dbReference type="GO" id="GO:0016567">
    <property type="term" value="P:protein ubiquitination"/>
    <property type="evidence" value="ECO:0007669"/>
    <property type="project" value="TreeGrafter"/>
</dbReference>
<dbReference type="InterPro" id="IPR001841">
    <property type="entry name" value="Znf_RING"/>
</dbReference>
<evidence type="ECO:0000256" key="3">
    <source>
        <dbReference type="ARBA" id="ARBA00022833"/>
    </source>
</evidence>
<dbReference type="Proteomes" id="UP000828390">
    <property type="component" value="Unassembled WGS sequence"/>
</dbReference>
<feature type="domain" description="RING-type" evidence="6">
    <location>
        <begin position="41"/>
        <end position="82"/>
    </location>
</feature>
<sequence length="370" mass="41283">MHAIELYTSTCKHVMLANPENPESLSELRRLLPCLRQALGCYVCFNVLDRPMGPNHNVCKHFVCQNCVGGKMRLKPSCSWCKDQWLFVPNPLLKVLVTCYKKLCYYIHLSHLGLVLCNSNANGETYNIKSIILEGINITERNDKPVGFTSESSLRCSTEILLSTNTYTTQNLSADNNVQLDTKSLDVFEDADTCTINKADGCSGKPEEKSETFLFLKKAQRQKSVKRSVKIMNKKSIRKTTGKKSKKGIVERKMKGSKTTRKLKLKGVPNLIDNLDDIVPVLTKQVKIQLDPPSLKPLSSCNCGKSGNFNQLTCIGQRCPCYSMKLPCLGTCKCKGCRNPKKEPDFKSSNTFSSAVLRSGTRTTTDTLVC</sequence>
<organism evidence="8 9">
    <name type="scientific">Dreissena polymorpha</name>
    <name type="common">Zebra mussel</name>
    <name type="synonym">Mytilus polymorpha</name>
    <dbReference type="NCBI Taxonomy" id="45954"/>
    <lineage>
        <taxon>Eukaryota</taxon>
        <taxon>Metazoa</taxon>
        <taxon>Spiralia</taxon>
        <taxon>Lophotrochozoa</taxon>
        <taxon>Mollusca</taxon>
        <taxon>Bivalvia</taxon>
        <taxon>Autobranchia</taxon>
        <taxon>Heteroconchia</taxon>
        <taxon>Euheterodonta</taxon>
        <taxon>Imparidentia</taxon>
        <taxon>Neoheterodontei</taxon>
        <taxon>Myida</taxon>
        <taxon>Dreissenoidea</taxon>
        <taxon>Dreissenidae</taxon>
        <taxon>Dreissena</taxon>
    </lineage>
</organism>
<dbReference type="PROSITE" id="PS52051">
    <property type="entry name" value="CXC_MSL2"/>
    <property type="match status" value="1"/>
</dbReference>
<keyword evidence="9" id="KW-1185">Reference proteome</keyword>